<keyword evidence="3" id="KW-1185">Reference proteome</keyword>
<name>A0A1G9HMQ8_9PSED</name>
<dbReference type="OrthoDB" id="280897at2"/>
<gene>
    <name evidence="2" type="ORF">SAMN05216186_11585</name>
</gene>
<feature type="chain" id="PRO_5011667151" description="Cytochrome c domain-containing protein" evidence="1">
    <location>
        <begin position="29"/>
        <end position="456"/>
    </location>
</feature>
<reference evidence="2 3" key="1">
    <citation type="submission" date="2016-10" db="EMBL/GenBank/DDBJ databases">
        <authorList>
            <person name="de Groot N.N."/>
        </authorList>
    </citation>
    <scope>NUCLEOTIDE SEQUENCE [LARGE SCALE GENOMIC DNA]</scope>
    <source>
        <strain evidence="2 3">JCM 21544</strain>
    </source>
</reference>
<evidence type="ECO:0000256" key="1">
    <source>
        <dbReference type="SAM" id="SignalP"/>
    </source>
</evidence>
<keyword evidence="1" id="KW-0732">Signal</keyword>
<evidence type="ECO:0008006" key="4">
    <source>
        <dbReference type="Google" id="ProtNLM"/>
    </source>
</evidence>
<evidence type="ECO:0000313" key="3">
    <source>
        <dbReference type="Proteomes" id="UP000198706"/>
    </source>
</evidence>
<dbReference type="STRING" id="137658.SAMN05216186_11585"/>
<organism evidence="2 3">
    <name type="scientific">Pseudomonas indica</name>
    <dbReference type="NCBI Taxonomy" id="137658"/>
    <lineage>
        <taxon>Bacteria</taxon>
        <taxon>Pseudomonadati</taxon>
        <taxon>Pseudomonadota</taxon>
        <taxon>Gammaproteobacteria</taxon>
        <taxon>Pseudomonadales</taxon>
        <taxon>Pseudomonadaceae</taxon>
        <taxon>Pseudomonas</taxon>
    </lineage>
</organism>
<accession>A0A1G9HMQ8</accession>
<evidence type="ECO:0000313" key="2">
    <source>
        <dbReference type="EMBL" id="SDL14172.1"/>
    </source>
</evidence>
<dbReference type="EMBL" id="FNFD01000015">
    <property type="protein sequence ID" value="SDL14172.1"/>
    <property type="molecule type" value="Genomic_DNA"/>
</dbReference>
<feature type="signal peptide" evidence="1">
    <location>
        <begin position="1"/>
        <end position="28"/>
    </location>
</feature>
<proteinExistence type="predicted"/>
<protein>
    <recommendedName>
        <fullName evidence="4">Cytochrome c domain-containing protein</fullName>
    </recommendedName>
</protein>
<sequence>MRIRHTLYRGLRLLPLPLLLSVAAPGFAAEKSPVSSGCQALSDWFPTTPFPDGNAFPQSGTLNNCAFHQWAYQMFLWLGEPSSSDADAPLNFETLAAPDKVLRPGGPDKPYPGRAAGEQPRIMVRLAKSKQTVDANDIFQAGPGAQVLVDQAGNVVYYTGLLNQDFWNFVTANKLYDLSALTSISPTQDFPVNTLELKLSWRVAAILDDQDQPQKVFIPNASTLFHTEKQTVPVVEVINGKVTDNTGKTMRAELALIGMHVVGVVKNHPEFIWATFEHKANAPDCSAVPTGSTSPVAGLPWSLYTPNSPVTVQNQFDVNNPLAVISSCRLAPYGGGNQQNTDNIQSLNASVAPHLSGSVWANYELVGAQWTGGNDAIPGPNGAPLSIQIGSLDLANTTMETFTQDTNCFGCHNGGVHTVTVGNSGQIVPAKHLNLSHFIVNYQAWLQAMQAKQNKQ</sequence>
<dbReference type="RefSeq" id="WP_084336399.1">
    <property type="nucleotide sequence ID" value="NZ_CBKZNZ010000005.1"/>
</dbReference>
<dbReference type="AlphaFoldDB" id="A0A1G9HMQ8"/>
<dbReference type="Proteomes" id="UP000198706">
    <property type="component" value="Unassembled WGS sequence"/>
</dbReference>